<organism evidence="2 3">
    <name type="scientific">Rhizophagus clarus</name>
    <dbReference type="NCBI Taxonomy" id="94130"/>
    <lineage>
        <taxon>Eukaryota</taxon>
        <taxon>Fungi</taxon>
        <taxon>Fungi incertae sedis</taxon>
        <taxon>Mucoromycota</taxon>
        <taxon>Glomeromycotina</taxon>
        <taxon>Glomeromycetes</taxon>
        <taxon>Glomerales</taxon>
        <taxon>Glomeraceae</taxon>
        <taxon>Rhizophagus</taxon>
    </lineage>
</organism>
<gene>
    <name evidence="2" type="ORF">RclHR1_00550002</name>
</gene>
<dbReference type="PANTHER" id="PTHR21054">
    <property type="entry name" value="ZINC METALLOPROTEINASE-RELATED"/>
    <property type="match status" value="1"/>
</dbReference>
<keyword evidence="3" id="KW-1185">Reference proteome</keyword>
<comment type="caution">
    <text evidence="2">The sequence shown here is derived from an EMBL/GenBank/DDBJ whole genome shotgun (WGS) entry which is preliminary data.</text>
</comment>
<sequence length="305" mass="35349">MMNWFISSSSDSGLNNIKFILDTKPFSSDSSPLTTIFQVYYSPLLQNPPLNLAILVAKDSKEIIDVPEERSDENKLESVKAKLRCAAYLWQAFTAEQMSRNGFGRRVFRLDEEWTEDTISNQNPGLRQTARIHIIRSSYTHLTHAWPRHLEEVASCFQDNVITDETRLSNDSRKSGTWWRCCNIGIDVFLCMIELCFTATHSPSGIMSRGFNHLNRTFTVKETNNPLPITPSDEEGALWYRSNVIRFRFHPCFRLPLKPPAKIEFKDVGASFWILNKILLIKSLAGIVLIEFYFKNKCYWLFRLF</sequence>
<keyword evidence="1" id="KW-0812">Transmembrane</keyword>
<dbReference type="PANTHER" id="PTHR21054:SF2">
    <property type="entry name" value="MIP04191P"/>
    <property type="match status" value="1"/>
</dbReference>
<keyword evidence="1" id="KW-1133">Transmembrane helix</keyword>
<proteinExistence type="predicted"/>
<dbReference type="InterPro" id="IPR053002">
    <property type="entry name" value="Metalloproteinase_M10B"/>
</dbReference>
<evidence type="ECO:0000256" key="1">
    <source>
        <dbReference type="SAM" id="Phobius"/>
    </source>
</evidence>
<dbReference type="EMBL" id="BEXD01003926">
    <property type="protein sequence ID" value="GBC04057.1"/>
    <property type="molecule type" value="Genomic_DNA"/>
</dbReference>
<dbReference type="Proteomes" id="UP000247702">
    <property type="component" value="Unassembled WGS sequence"/>
</dbReference>
<accession>A0A2Z6SF54</accession>
<evidence type="ECO:0000313" key="3">
    <source>
        <dbReference type="Proteomes" id="UP000247702"/>
    </source>
</evidence>
<dbReference type="Pfam" id="PF12044">
    <property type="entry name" value="Metallopep"/>
    <property type="match status" value="2"/>
</dbReference>
<reference evidence="2 3" key="1">
    <citation type="submission" date="2017-11" db="EMBL/GenBank/DDBJ databases">
        <title>The genome of Rhizophagus clarus HR1 reveals common genetic basis of auxotrophy among arbuscular mycorrhizal fungi.</title>
        <authorList>
            <person name="Kobayashi Y."/>
        </authorList>
    </citation>
    <scope>NUCLEOTIDE SEQUENCE [LARGE SCALE GENOMIC DNA]</scope>
    <source>
        <strain evidence="2 3">HR1</strain>
    </source>
</reference>
<name>A0A2Z6SF54_9GLOM</name>
<feature type="transmembrane region" description="Helical" evidence="1">
    <location>
        <begin position="272"/>
        <end position="294"/>
    </location>
</feature>
<dbReference type="InterPro" id="IPR021917">
    <property type="entry name" value="Unchr_Zn-peptidase-like"/>
</dbReference>
<keyword evidence="1" id="KW-0472">Membrane</keyword>
<protein>
    <submittedName>
        <fullName evidence="2">Uncharacterized protein</fullName>
    </submittedName>
</protein>
<dbReference type="GO" id="GO:0005737">
    <property type="term" value="C:cytoplasm"/>
    <property type="evidence" value="ECO:0007669"/>
    <property type="project" value="TreeGrafter"/>
</dbReference>
<dbReference type="AlphaFoldDB" id="A0A2Z6SF54"/>
<evidence type="ECO:0000313" key="2">
    <source>
        <dbReference type="EMBL" id="GBC04057.1"/>
    </source>
</evidence>